<evidence type="ECO:0000256" key="2">
    <source>
        <dbReference type="ARBA" id="ARBA00004167"/>
    </source>
</evidence>
<evidence type="ECO:0000256" key="10">
    <source>
        <dbReference type="ARBA" id="ARBA00022786"/>
    </source>
</evidence>
<evidence type="ECO:0000313" key="20">
    <source>
        <dbReference type="Proteomes" id="UP001327560"/>
    </source>
</evidence>
<evidence type="ECO:0000313" key="19">
    <source>
        <dbReference type="EMBL" id="WOL19748.1"/>
    </source>
</evidence>
<comment type="catalytic activity">
    <reaction evidence="1">
        <text>S-ubiquitinyl-[E2 ubiquitin-conjugating enzyme]-L-cysteine + [acceptor protein]-L-lysine = [E2 ubiquitin-conjugating enzyme]-L-cysteine + N(6)-ubiquitinyl-[acceptor protein]-L-lysine.</text>
        <dbReference type="EC" id="2.3.2.27"/>
    </reaction>
</comment>
<comment type="subcellular location">
    <subcellularLocation>
        <location evidence="2">Membrane</location>
        <topology evidence="2">Single-pass membrane protein</topology>
    </subcellularLocation>
</comment>
<dbReference type="GO" id="GO:0061630">
    <property type="term" value="F:ubiquitin protein ligase activity"/>
    <property type="evidence" value="ECO:0007669"/>
    <property type="project" value="UniProtKB-EC"/>
</dbReference>
<dbReference type="PANTHER" id="PTHR46539">
    <property type="entry name" value="E3 UBIQUITIN-PROTEIN LIGASE ATL42"/>
    <property type="match status" value="1"/>
</dbReference>
<dbReference type="AlphaFoldDB" id="A0AAQ3L6R6"/>
<dbReference type="PANTHER" id="PTHR46539:SF2">
    <property type="entry name" value="RING-H2 FINGER PROTEIN ATL43"/>
    <property type="match status" value="1"/>
</dbReference>
<evidence type="ECO:0000256" key="7">
    <source>
        <dbReference type="ARBA" id="ARBA00022723"/>
    </source>
</evidence>
<dbReference type="PROSITE" id="PS50089">
    <property type="entry name" value="ZF_RING_2"/>
    <property type="match status" value="1"/>
</dbReference>
<comment type="similarity">
    <text evidence="14">Belongs to the RING-type zinc finger family. ATL subfamily.</text>
</comment>
<keyword evidence="20" id="KW-1185">Reference proteome</keyword>
<evidence type="ECO:0000256" key="14">
    <source>
        <dbReference type="ARBA" id="ARBA00024209"/>
    </source>
</evidence>
<dbReference type="FunFam" id="3.30.40.10:FF:000285">
    <property type="entry name" value="RING-H2 finger protein ATL43"/>
    <property type="match status" value="1"/>
</dbReference>
<gene>
    <name evidence="19" type="ORF">Cni_G28550</name>
</gene>
<dbReference type="Gene3D" id="3.30.40.10">
    <property type="entry name" value="Zinc/RING finger domain, C3HC4 (zinc finger)"/>
    <property type="match status" value="1"/>
</dbReference>
<evidence type="ECO:0000256" key="5">
    <source>
        <dbReference type="ARBA" id="ARBA00022679"/>
    </source>
</evidence>
<dbReference type="InterPro" id="IPR013083">
    <property type="entry name" value="Znf_RING/FYVE/PHD"/>
</dbReference>
<dbReference type="Pfam" id="PF13639">
    <property type="entry name" value="zf-RING_2"/>
    <property type="match status" value="1"/>
</dbReference>
<keyword evidence="13 17" id="KW-0472">Membrane</keyword>
<feature type="region of interest" description="Disordered" evidence="16">
    <location>
        <begin position="361"/>
        <end position="382"/>
    </location>
</feature>
<keyword evidence="10" id="KW-0833">Ubl conjugation pathway</keyword>
<evidence type="ECO:0000256" key="11">
    <source>
        <dbReference type="ARBA" id="ARBA00022833"/>
    </source>
</evidence>
<dbReference type="GO" id="GO:0016020">
    <property type="term" value="C:membrane"/>
    <property type="evidence" value="ECO:0007669"/>
    <property type="project" value="UniProtKB-SubCell"/>
</dbReference>
<dbReference type="InterPro" id="IPR001841">
    <property type="entry name" value="Znf_RING"/>
</dbReference>
<protein>
    <recommendedName>
        <fullName evidence="4">RING-type E3 ubiquitin transferase</fullName>
        <ecNumber evidence="4">2.3.2.27</ecNumber>
    </recommendedName>
</protein>
<organism evidence="19 20">
    <name type="scientific">Canna indica</name>
    <name type="common">Indian-shot</name>
    <dbReference type="NCBI Taxonomy" id="4628"/>
    <lineage>
        <taxon>Eukaryota</taxon>
        <taxon>Viridiplantae</taxon>
        <taxon>Streptophyta</taxon>
        <taxon>Embryophyta</taxon>
        <taxon>Tracheophyta</taxon>
        <taxon>Spermatophyta</taxon>
        <taxon>Magnoliopsida</taxon>
        <taxon>Liliopsida</taxon>
        <taxon>Zingiberales</taxon>
        <taxon>Cannaceae</taxon>
        <taxon>Canna</taxon>
    </lineage>
</organism>
<dbReference type="EMBL" id="CP136898">
    <property type="protein sequence ID" value="WOL19748.1"/>
    <property type="molecule type" value="Genomic_DNA"/>
</dbReference>
<evidence type="ECO:0000256" key="16">
    <source>
        <dbReference type="SAM" id="MobiDB-lite"/>
    </source>
</evidence>
<feature type="region of interest" description="Disordered" evidence="16">
    <location>
        <begin position="210"/>
        <end position="231"/>
    </location>
</feature>
<evidence type="ECO:0000256" key="17">
    <source>
        <dbReference type="SAM" id="Phobius"/>
    </source>
</evidence>
<reference evidence="19 20" key="1">
    <citation type="submission" date="2023-10" db="EMBL/GenBank/DDBJ databases">
        <title>Chromosome-scale genome assembly provides insights into flower coloration mechanisms of Canna indica.</title>
        <authorList>
            <person name="Li C."/>
        </authorList>
    </citation>
    <scope>NUCLEOTIDE SEQUENCE [LARGE SCALE GENOMIC DNA]</scope>
    <source>
        <tissue evidence="19">Flower</tissue>
    </source>
</reference>
<proteinExistence type="inferred from homology"/>
<comment type="pathway">
    <text evidence="3">Protein modification; protein ubiquitination.</text>
</comment>
<evidence type="ECO:0000256" key="8">
    <source>
        <dbReference type="ARBA" id="ARBA00022729"/>
    </source>
</evidence>
<dbReference type="Proteomes" id="UP001327560">
    <property type="component" value="Chromosome 9"/>
</dbReference>
<feature type="transmembrane region" description="Helical" evidence="17">
    <location>
        <begin position="43"/>
        <end position="65"/>
    </location>
</feature>
<evidence type="ECO:0000259" key="18">
    <source>
        <dbReference type="PROSITE" id="PS50089"/>
    </source>
</evidence>
<name>A0AAQ3L6R6_9LILI</name>
<evidence type="ECO:0000256" key="6">
    <source>
        <dbReference type="ARBA" id="ARBA00022692"/>
    </source>
</evidence>
<accession>A0AAQ3L6R6</accession>
<evidence type="ECO:0000256" key="9">
    <source>
        <dbReference type="ARBA" id="ARBA00022771"/>
    </source>
</evidence>
<sequence>MSLRQLPRILLATAADDDTDGGAAPSPFPSPRPSSFVAPFRPGIAVIVGVLTIIFSLTFLLLLYARHCKRSAASYGAGGRGASGGFPPSSSSATERRHSGVERAVVESLPVFKFGALRGQKEGLECAVCLCRFEPAEALRLLPKCRHAFHVECVDTWLDAHSTCPLCRVRVDPEDVLLVPRAVAPGRESHGGGAEKDDIRVDGDATAAAVPYPSGRRISGRHSSAGERSSDPLQIVVRCTEPAPSRLRRSADCSGFANAAPTSATTPRVRKDSILPTEAVEDRDAFERRHSHRIVVSDFDGRLDRWSDLRPTDLLFLRREMIITDSGRFSASKAVRALSSPSVAEGIATPRCASEIPGVRRMRSGGESDRSTATAMGGSGARRVVEEERTLRRWLDFAAMRTAARWLGKRESGNGPDA</sequence>
<dbReference type="SMART" id="SM00184">
    <property type="entry name" value="RING"/>
    <property type="match status" value="1"/>
</dbReference>
<evidence type="ECO:0000256" key="4">
    <source>
        <dbReference type="ARBA" id="ARBA00012483"/>
    </source>
</evidence>
<evidence type="ECO:0000256" key="3">
    <source>
        <dbReference type="ARBA" id="ARBA00004906"/>
    </source>
</evidence>
<keyword evidence="5" id="KW-0808">Transferase</keyword>
<keyword evidence="12 17" id="KW-1133">Transmembrane helix</keyword>
<keyword evidence="8" id="KW-0732">Signal</keyword>
<evidence type="ECO:0000256" key="13">
    <source>
        <dbReference type="ARBA" id="ARBA00023136"/>
    </source>
</evidence>
<dbReference type="GO" id="GO:0008270">
    <property type="term" value="F:zinc ion binding"/>
    <property type="evidence" value="ECO:0007669"/>
    <property type="project" value="UniProtKB-KW"/>
</dbReference>
<keyword evidence="6 17" id="KW-0812">Transmembrane</keyword>
<evidence type="ECO:0000256" key="15">
    <source>
        <dbReference type="PROSITE-ProRule" id="PRU00175"/>
    </source>
</evidence>
<feature type="region of interest" description="Disordered" evidence="16">
    <location>
        <begin position="75"/>
        <end position="99"/>
    </location>
</feature>
<keyword evidence="11" id="KW-0862">Zinc</keyword>
<dbReference type="SUPFAM" id="SSF57850">
    <property type="entry name" value="RING/U-box"/>
    <property type="match status" value="1"/>
</dbReference>
<dbReference type="CDD" id="cd16461">
    <property type="entry name" value="RING-H2_EL5-like"/>
    <property type="match status" value="1"/>
</dbReference>
<keyword evidence="7" id="KW-0479">Metal-binding</keyword>
<evidence type="ECO:0000256" key="12">
    <source>
        <dbReference type="ARBA" id="ARBA00022989"/>
    </source>
</evidence>
<feature type="domain" description="RING-type" evidence="18">
    <location>
        <begin position="126"/>
        <end position="168"/>
    </location>
</feature>
<keyword evidence="9 15" id="KW-0863">Zinc-finger</keyword>
<dbReference type="EC" id="2.3.2.27" evidence="4"/>
<evidence type="ECO:0000256" key="1">
    <source>
        <dbReference type="ARBA" id="ARBA00000900"/>
    </source>
</evidence>